<evidence type="ECO:0000313" key="2">
    <source>
        <dbReference type="Proteomes" id="UP001064048"/>
    </source>
</evidence>
<dbReference type="EMBL" id="CM046129">
    <property type="protein sequence ID" value="KAI8433720.1"/>
    <property type="molecule type" value="Genomic_DNA"/>
</dbReference>
<organism evidence="1 2">
    <name type="scientific">Choristoneura fumiferana</name>
    <name type="common">Spruce budworm moth</name>
    <name type="synonym">Archips fumiferana</name>
    <dbReference type="NCBI Taxonomy" id="7141"/>
    <lineage>
        <taxon>Eukaryota</taxon>
        <taxon>Metazoa</taxon>
        <taxon>Ecdysozoa</taxon>
        <taxon>Arthropoda</taxon>
        <taxon>Hexapoda</taxon>
        <taxon>Insecta</taxon>
        <taxon>Pterygota</taxon>
        <taxon>Neoptera</taxon>
        <taxon>Endopterygota</taxon>
        <taxon>Lepidoptera</taxon>
        <taxon>Glossata</taxon>
        <taxon>Ditrysia</taxon>
        <taxon>Tortricoidea</taxon>
        <taxon>Tortricidae</taxon>
        <taxon>Tortricinae</taxon>
        <taxon>Choristoneura</taxon>
    </lineage>
</organism>
<comment type="caution">
    <text evidence="1">The sequence shown here is derived from an EMBL/GenBank/DDBJ whole genome shotgun (WGS) entry which is preliminary data.</text>
</comment>
<gene>
    <name evidence="1" type="ORF">MSG28_015708</name>
</gene>
<evidence type="ECO:0000313" key="1">
    <source>
        <dbReference type="EMBL" id="KAI8433720.1"/>
    </source>
</evidence>
<accession>A0ACC0KBM9</accession>
<sequence length="199" mass="23026">MRALFAVSTLQLHIVLSQFPEHVDFQKEGEIFVKGEKYNILKLSKHVVKDHFLNFMQRRDEDPTKRVFLDKNGLRHIWSRFNNYKNLRKSEGGVSTSVKDDNSEVNGNIRDDIVHNEANKDENNKIQNKQTKDEDAGPKDEAINKIIGKRKPKRKPKSDVVDKIILKPALRTDASNRTMAVTYFYCPFFGVMSLSAYID</sequence>
<dbReference type="Proteomes" id="UP001064048">
    <property type="component" value="Chromosome 29"/>
</dbReference>
<keyword evidence="2" id="KW-1185">Reference proteome</keyword>
<protein>
    <submittedName>
        <fullName evidence="1">Uncharacterized protein</fullName>
    </submittedName>
</protein>
<reference evidence="1 2" key="1">
    <citation type="journal article" date="2022" name="Genome Biol. Evol.">
        <title>The Spruce Budworm Genome: Reconstructing the Evolutionary History of Antifreeze Proteins.</title>
        <authorList>
            <person name="Beliveau C."/>
            <person name="Gagne P."/>
            <person name="Picq S."/>
            <person name="Vernygora O."/>
            <person name="Keeling C.I."/>
            <person name="Pinkney K."/>
            <person name="Doucet D."/>
            <person name="Wen F."/>
            <person name="Johnston J.S."/>
            <person name="Maaroufi H."/>
            <person name="Boyle B."/>
            <person name="Laroche J."/>
            <person name="Dewar K."/>
            <person name="Juretic N."/>
            <person name="Blackburn G."/>
            <person name="Nisole A."/>
            <person name="Brunet B."/>
            <person name="Brandao M."/>
            <person name="Lumley L."/>
            <person name="Duan J."/>
            <person name="Quan G."/>
            <person name="Lucarotti C.J."/>
            <person name="Roe A.D."/>
            <person name="Sperling F.A.H."/>
            <person name="Levesque R.C."/>
            <person name="Cusson M."/>
        </authorList>
    </citation>
    <scope>NUCLEOTIDE SEQUENCE [LARGE SCALE GENOMIC DNA]</scope>
    <source>
        <strain evidence="1">Glfc:IPQL:Cfum</strain>
    </source>
</reference>
<name>A0ACC0KBM9_CHOFU</name>
<proteinExistence type="predicted"/>